<dbReference type="GO" id="GO:0016616">
    <property type="term" value="F:oxidoreductase activity, acting on the CH-OH group of donors, NAD or NADP as acceptor"/>
    <property type="evidence" value="ECO:0007669"/>
    <property type="project" value="UniProtKB-ARBA"/>
</dbReference>
<dbReference type="PANTHER" id="PTHR43333:SF1">
    <property type="entry name" value="D-ISOMER SPECIFIC 2-HYDROXYACID DEHYDROGENASE NAD-BINDING DOMAIN-CONTAINING PROTEIN"/>
    <property type="match status" value="1"/>
</dbReference>
<evidence type="ECO:0000313" key="4">
    <source>
        <dbReference type="EMBL" id="KDA04109.1"/>
    </source>
</evidence>
<evidence type="ECO:0000256" key="2">
    <source>
        <dbReference type="ARBA" id="ARBA00023027"/>
    </source>
</evidence>
<evidence type="ECO:0000313" key="5">
    <source>
        <dbReference type="Proteomes" id="UP000024942"/>
    </source>
</evidence>
<dbReference type="EMBL" id="ARYL01000002">
    <property type="protein sequence ID" value="KDA04109.1"/>
    <property type="molecule type" value="Genomic_DNA"/>
</dbReference>
<dbReference type="RefSeq" id="WP_051624444.1">
    <property type="nucleotide sequence ID" value="NZ_ARYL01000002.1"/>
</dbReference>
<evidence type="ECO:0000256" key="1">
    <source>
        <dbReference type="ARBA" id="ARBA00023002"/>
    </source>
</evidence>
<dbReference type="PROSITE" id="PS00671">
    <property type="entry name" value="D_2_HYDROXYACID_DH_3"/>
    <property type="match status" value="1"/>
</dbReference>
<keyword evidence="2" id="KW-0520">NAD</keyword>
<evidence type="ECO:0000259" key="3">
    <source>
        <dbReference type="Pfam" id="PF02826"/>
    </source>
</evidence>
<dbReference type="Proteomes" id="UP000024942">
    <property type="component" value="Unassembled WGS sequence"/>
</dbReference>
<sequence>MKDCLVHAKTFARIAPRLKGLEDKLNMIVMDDNGVFSKASTGEVVTEPKPEIVFGTADAFWGPHVRTFMMAVVSGGRLDWFQSAAAGIENPAFVMIGKAANKFTTNHTQSEAMSEWALWQALDYFRHGPKHRAQQAAGVWDRLDSREIRGSKWLIVGFGSIGSSTGRRVMALGGQVTGVKRSQGLVEGADRIVHPDEVMAELPDADVVLVCVPHTPETEGIANADFFAAMKPDALFMNLGRGALVNEPDLMAALDAGRPGHAALDVASEEPLPQDNPLWTHPKITLTPHDSPQTHGTVIGADDTFIENLHRYFNGEPLKHLIDKSEFA</sequence>
<dbReference type="STRING" id="1280953.HOC_02186"/>
<keyword evidence="5" id="KW-1185">Reference proteome</keyword>
<dbReference type="PATRIC" id="fig|1280953.3.peg.440"/>
<dbReference type="GO" id="GO:0051287">
    <property type="term" value="F:NAD binding"/>
    <property type="evidence" value="ECO:0007669"/>
    <property type="project" value="InterPro"/>
</dbReference>
<dbReference type="InterPro" id="IPR036291">
    <property type="entry name" value="NAD(P)-bd_dom_sf"/>
</dbReference>
<reference evidence="4 5" key="1">
    <citation type="journal article" date="2014" name="Antonie Van Leeuwenhoek">
        <title>Hyphomonas beringensis sp. nov. and Hyphomonas chukchiensis sp. nov., isolated from surface seawater of the Bering Sea and Chukchi Sea.</title>
        <authorList>
            <person name="Li C."/>
            <person name="Lai Q."/>
            <person name="Li G."/>
            <person name="Dong C."/>
            <person name="Wang J."/>
            <person name="Liao Y."/>
            <person name="Shao Z."/>
        </authorList>
    </citation>
    <scope>NUCLEOTIDE SEQUENCE [LARGE SCALE GENOMIC DNA]</scope>
    <source>
        <strain evidence="4 5">SCH89</strain>
    </source>
</reference>
<proteinExistence type="predicted"/>
<dbReference type="SUPFAM" id="SSF51735">
    <property type="entry name" value="NAD(P)-binding Rossmann-fold domains"/>
    <property type="match status" value="1"/>
</dbReference>
<gene>
    <name evidence="4" type="ORF">HOC_02186</name>
</gene>
<feature type="domain" description="D-isomer specific 2-hydroxyacid dehydrogenase NAD-binding" evidence="3">
    <location>
        <begin position="119"/>
        <end position="289"/>
    </location>
</feature>
<protein>
    <submittedName>
        <fullName evidence="4">D-isomer specific 2-hydroxyacid dehydrogenase family protein</fullName>
    </submittedName>
</protein>
<dbReference type="PANTHER" id="PTHR43333">
    <property type="entry name" value="2-HACID_DH_C DOMAIN-CONTAINING PROTEIN"/>
    <property type="match status" value="1"/>
</dbReference>
<dbReference type="Pfam" id="PF02826">
    <property type="entry name" value="2-Hacid_dh_C"/>
    <property type="match status" value="1"/>
</dbReference>
<dbReference type="OrthoDB" id="9787219at2"/>
<dbReference type="InterPro" id="IPR029753">
    <property type="entry name" value="D-isomer_DH_CS"/>
</dbReference>
<keyword evidence="1" id="KW-0560">Oxidoreductase</keyword>
<dbReference type="CDD" id="cd05300">
    <property type="entry name" value="2-Hacid_dh_1"/>
    <property type="match status" value="1"/>
</dbReference>
<organism evidence="4 5">
    <name type="scientific">Hyphomonas oceanitis SCH89</name>
    <dbReference type="NCBI Taxonomy" id="1280953"/>
    <lineage>
        <taxon>Bacteria</taxon>
        <taxon>Pseudomonadati</taxon>
        <taxon>Pseudomonadota</taxon>
        <taxon>Alphaproteobacteria</taxon>
        <taxon>Hyphomonadales</taxon>
        <taxon>Hyphomonadaceae</taxon>
        <taxon>Hyphomonas</taxon>
    </lineage>
</organism>
<dbReference type="eggNOG" id="COG0111">
    <property type="taxonomic scope" value="Bacteria"/>
</dbReference>
<accession>A0A059GBJ4</accession>
<name>A0A059GBJ4_9PROT</name>
<comment type="caution">
    <text evidence="4">The sequence shown here is derived from an EMBL/GenBank/DDBJ whole genome shotgun (WGS) entry which is preliminary data.</text>
</comment>
<dbReference type="InterPro" id="IPR006140">
    <property type="entry name" value="D-isomer_DH_NAD-bd"/>
</dbReference>
<dbReference type="AlphaFoldDB" id="A0A059GBJ4"/>
<dbReference type="Gene3D" id="3.40.50.720">
    <property type="entry name" value="NAD(P)-binding Rossmann-like Domain"/>
    <property type="match status" value="2"/>
</dbReference>